<dbReference type="SUPFAM" id="SSF53686">
    <property type="entry name" value="Tryptophan synthase beta subunit-like PLP-dependent enzymes"/>
    <property type="match status" value="1"/>
</dbReference>
<accession>A0A1I5WDH4</accession>
<dbReference type="InterPro" id="IPR036052">
    <property type="entry name" value="TrpB-like_PALP_sf"/>
</dbReference>
<keyword evidence="8" id="KW-1185">Reference proteome</keyword>
<keyword evidence="4" id="KW-0456">Lyase</keyword>
<feature type="region of interest" description="Disordered" evidence="5">
    <location>
        <begin position="1"/>
        <end position="21"/>
    </location>
</feature>
<evidence type="ECO:0000313" key="7">
    <source>
        <dbReference type="EMBL" id="SFQ17711.1"/>
    </source>
</evidence>
<dbReference type="CDD" id="cd01562">
    <property type="entry name" value="Thr-dehyd"/>
    <property type="match status" value="1"/>
</dbReference>
<dbReference type="PANTHER" id="PTHR48078">
    <property type="entry name" value="THREONINE DEHYDRATASE, MITOCHONDRIAL-RELATED"/>
    <property type="match status" value="1"/>
</dbReference>
<dbReference type="Pfam" id="PF00291">
    <property type="entry name" value="PALP"/>
    <property type="match status" value="1"/>
</dbReference>
<protein>
    <submittedName>
        <fullName evidence="7">Threonine dehydratase</fullName>
    </submittedName>
</protein>
<dbReference type="PANTHER" id="PTHR48078:SF7">
    <property type="entry name" value="BLL6502 PROTEIN"/>
    <property type="match status" value="1"/>
</dbReference>
<dbReference type="InterPro" id="IPR001926">
    <property type="entry name" value="TrpB-like_PALP"/>
</dbReference>
<dbReference type="RefSeq" id="WP_074880887.1">
    <property type="nucleotide sequence ID" value="NZ_FOXI01000028.1"/>
</dbReference>
<feature type="domain" description="Tryptophan synthase beta chain-like PALP" evidence="6">
    <location>
        <begin position="39"/>
        <end position="322"/>
    </location>
</feature>
<evidence type="ECO:0000256" key="3">
    <source>
        <dbReference type="ARBA" id="ARBA00022898"/>
    </source>
</evidence>
<proteinExistence type="inferred from homology"/>
<evidence type="ECO:0000256" key="4">
    <source>
        <dbReference type="ARBA" id="ARBA00023239"/>
    </source>
</evidence>
<dbReference type="InterPro" id="IPR050147">
    <property type="entry name" value="Ser/Thr_Dehydratase"/>
</dbReference>
<dbReference type="GO" id="GO:0006567">
    <property type="term" value="P:L-threonine catabolic process"/>
    <property type="evidence" value="ECO:0007669"/>
    <property type="project" value="TreeGrafter"/>
</dbReference>
<reference evidence="8" key="1">
    <citation type="submission" date="2016-10" db="EMBL/GenBank/DDBJ databases">
        <authorList>
            <person name="Varghese N."/>
            <person name="Submissions S."/>
        </authorList>
    </citation>
    <scope>NUCLEOTIDE SEQUENCE [LARGE SCALE GENOMIC DNA]</scope>
    <source>
        <strain evidence="8">CGMCC 1.10329</strain>
    </source>
</reference>
<dbReference type="GO" id="GO:0004794">
    <property type="term" value="F:threonine deaminase activity"/>
    <property type="evidence" value="ECO:0007669"/>
    <property type="project" value="TreeGrafter"/>
</dbReference>
<evidence type="ECO:0000256" key="1">
    <source>
        <dbReference type="ARBA" id="ARBA00001933"/>
    </source>
</evidence>
<dbReference type="EMBL" id="FOXI01000028">
    <property type="protein sequence ID" value="SFQ17711.1"/>
    <property type="molecule type" value="Genomic_DNA"/>
</dbReference>
<organism evidence="7 8">
    <name type="scientific">Halolamina pelagica</name>
    <dbReference type="NCBI Taxonomy" id="699431"/>
    <lineage>
        <taxon>Archaea</taxon>
        <taxon>Methanobacteriati</taxon>
        <taxon>Methanobacteriota</taxon>
        <taxon>Stenosarchaea group</taxon>
        <taxon>Halobacteria</taxon>
        <taxon>Halobacteriales</taxon>
        <taxon>Haloferacaceae</taxon>
    </lineage>
</organism>
<evidence type="ECO:0000313" key="8">
    <source>
        <dbReference type="Proteomes" id="UP000183769"/>
    </source>
</evidence>
<keyword evidence="3" id="KW-0663">Pyridoxal phosphate</keyword>
<evidence type="ECO:0000256" key="5">
    <source>
        <dbReference type="SAM" id="MobiDB-lite"/>
    </source>
</evidence>
<evidence type="ECO:0000256" key="2">
    <source>
        <dbReference type="ARBA" id="ARBA00010869"/>
    </source>
</evidence>
<dbReference type="OrthoDB" id="371827at2157"/>
<gene>
    <name evidence="7" type="ORF">SAMN05216277_1282</name>
</gene>
<dbReference type="Gene3D" id="3.40.50.1100">
    <property type="match status" value="2"/>
</dbReference>
<sequence length="337" mass="35750">MSQFDPADSPDSTTIFPYHDLTPPEPADVYAARPIVNRHLPETPLVRSELLSAETGAEVYLKREDTLPTGAFKVRGGITLGHRLPEEFREAGLIAASTGNHGQSVAYAGRTFDVPVTIAVPGDPNPEKVATMEQYGAEVVPHGEDYDDAREWAERKAAEDGLRYVHSANEPDLVAGVGTAGLEVLDELPEVDRVVCPVGGGSGAAGYCLTVGAVGDAEVVGVQSDAADATYQAYHEGHLYPQDSVATEAEGIASRAPFALTVELMRERLDDLVRVTEEAIWEGVSDMLAEERLVVEGASASAVAALCRMDVAGETVVVPVTGRNLSSAKLRRAVGED</sequence>
<comment type="cofactor">
    <cofactor evidence="1">
        <name>pyridoxal 5'-phosphate</name>
        <dbReference type="ChEBI" id="CHEBI:597326"/>
    </cofactor>
</comment>
<dbReference type="GO" id="GO:0006565">
    <property type="term" value="P:L-serine catabolic process"/>
    <property type="evidence" value="ECO:0007669"/>
    <property type="project" value="TreeGrafter"/>
</dbReference>
<dbReference type="GO" id="GO:0009097">
    <property type="term" value="P:isoleucine biosynthetic process"/>
    <property type="evidence" value="ECO:0007669"/>
    <property type="project" value="TreeGrafter"/>
</dbReference>
<comment type="similarity">
    <text evidence="2">Belongs to the serine/threonine dehydratase family.</text>
</comment>
<dbReference type="AlphaFoldDB" id="A0A1I5WDH4"/>
<dbReference type="GO" id="GO:0003941">
    <property type="term" value="F:L-serine ammonia-lyase activity"/>
    <property type="evidence" value="ECO:0007669"/>
    <property type="project" value="TreeGrafter"/>
</dbReference>
<name>A0A1I5WDH4_9EURY</name>
<dbReference type="FunFam" id="3.40.50.1100:FF:000005">
    <property type="entry name" value="Threonine dehydratase catabolic"/>
    <property type="match status" value="1"/>
</dbReference>
<evidence type="ECO:0000259" key="6">
    <source>
        <dbReference type="Pfam" id="PF00291"/>
    </source>
</evidence>
<dbReference type="Proteomes" id="UP000183769">
    <property type="component" value="Unassembled WGS sequence"/>
</dbReference>